<protein>
    <submittedName>
        <fullName evidence="3">Putative urease accessory protein UreD</fullName>
    </submittedName>
</protein>
<dbReference type="OrthoDB" id="9807968at2"/>
<name>A0A0K2G9P5_NITMO</name>
<keyword evidence="4" id="KW-1185">Reference proteome</keyword>
<evidence type="ECO:0000313" key="4">
    <source>
        <dbReference type="Proteomes" id="UP000069205"/>
    </source>
</evidence>
<dbReference type="PANTHER" id="PTHR33643:SF1">
    <property type="entry name" value="UREASE ACCESSORY PROTEIN D"/>
    <property type="match status" value="1"/>
</dbReference>
<dbReference type="HAMAP" id="MF_01384">
    <property type="entry name" value="UreD"/>
    <property type="match status" value="1"/>
</dbReference>
<dbReference type="GO" id="GO:0016151">
    <property type="term" value="F:nickel cation binding"/>
    <property type="evidence" value="ECO:0007669"/>
    <property type="project" value="InterPro"/>
</dbReference>
<dbReference type="InterPro" id="IPR002669">
    <property type="entry name" value="UreD"/>
</dbReference>
<dbReference type="EMBL" id="CP011801">
    <property type="protein sequence ID" value="ALA57691.1"/>
    <property type="molecule type" value="Genomic_DNA"/>
</dbReference>
<reference evidence="3 4" key="1">
    <citation type="journal article" date="2015" name="Proc. Natl. Acad. Sci. U.S.A.">
        <title>Expanded metabolic versatility of ubiquitous nitrite-oxidizing bacteria from the genus Nitrospira.</title>
        <authorList>
            <person name="Koch H."/>
            <person name="Lucker S."/>
            <person name="Albertsen M."/>
            <person name="Kitzinger K."/>
            <person name="Herbold C."/>
            <person name="Spieck E."/>
            <person name="Nielsen P.H."/>
            <person name="Wagner M."/>
            <person name="Daims H."/>
        </authorList>
    </citation>
    <scope>NUCLEOTIDE SEQUENCE [LARGE SCALE GENOMIC DNA]</scope>
    <source>
        <strain evidence="3 4">NSP M-1</strain>
    </source>
</reference>
<dbReference type="RefSeq" id="WP_053378983.1">
    <property type="nucleotide sequence ID" value="NZ_CP011801.1"/>
</dbReference>
<proteinExistence type="inferred from homology"/>
<keyword evidence="2" id="KW-0143">Chaperone</keyword>
<dbReference type="Proteomes" id="UP000069205">
    <property type="component" value="Chromosome"/>
</dbReference>
<comment type="similarity">
    <text evidence="1">Belongs to the UreD family.</text>
</comment>
<evidence type="ECO:0000256" key="2">
    <source>
        <dbReference type="ARBA" id="ARBA00023186"/>
    </source>
</evidence>
<dbReference type="STRING" id="42253.NITMOv2_1263"/>
<accession>A0A0K2G9P5</accession>
<dbReference type="PANTHER" id="PTHR33643">
    <property type="entry name" value="UREASE ACCESSORY PROTEIN D"/>
    <property type="match status" value="1"/>
</dbReference>
<dbReference type="Pfam" id="PF01774">
    <property type="entry name" value="UreD"/>
    <property type="match status" value="1"/>
</dbReference>
<dbReference type="AlphaFoldDB" id="A0A0K2G9P5"/>
<gene>
    <name evidence="3" type="ORF">NITMOv2_1263</name>
</gene>
<dbReference type="KEGG" id="nmv:NITMOv2_1263"/>
<organism evidence="3 4">
    <name type="scientific">Nitrospira moscoviensis</name>
    <dbReference type="NCBI Taxonomy" id="42253"/>
    <lineage>
        <taxon>Bacteria</taxon>
        <taxon>Pseudomonadati</taxon>
        <taxon>Nitrospirota</taxon>
        <taxon>Nitrospiria</taxon>
        <taxon>Nitrospirales</taxon>
        <taxon>Nitrospiraceae</taxon>
        <taxon>Nitrospira</taxon>
    </lineage>
</organism>
<sequence length="293" mass="31467">MRIAADNMSNAASQAVRLDAVGRCGAAEYRFERKGPRTILARSSCSSPWHYFPPSHLDDSGCAYTWLVNPSGGLVGGDHVTVAAELRDDTHVVMTSPSANRVYRSVSEPAVQDIRLSVGPGARLEWLPELTIPFAGSRFQQSIHVGLAPGATLVLWDAMASGRIARGERWVFAEYANEIQIHCDSGGAVVERFQLTPETVGTVAVQWDYVASLFVVGGGISADGAKRLHERLGEVCDRQPGALLGGVSEPAAPGLAVKVVANSAHALARFQEAAWTAVRHCLWDLPAPALRRY</sequence>
<evidence type="ECO:0000313" key="3">
    <source>
        <dbReference type="EMBL" id="ALA57691.1"/>
    </source>
</evidence>
<evidence type="ECO:0000256" key="1">
    <source>
        <dbReference type="ARBA" id="ARBA00007177"/>
    </source>
</evidence>
<dbReference type="PATRIC" id="fig|42253.5.peg.1243"/>